<dbReference type="InterPro" id="IPR027417">
    <property type="entry name" value="P-loop_NTPase"/>
</dbReference>
<evidence type="ECO:0000256" key="1">
    <source>
        <dbReference type="SAM" id="MobiDB-lite"/>
    </source>
</evidence>
<reference evidence="3" key="1">
    <citation type="journal article" date="2019" name="Int. J. Syst. Evol. Microbiol.">
        <title>The Global Catalogue of Microorganisms (GCM) 10K type strain sequencing project: providing services to taxonomists for standard genome sequencing and annotation.</title>
        <authorList>
            <consortium name="The Broad Institute Genomics Platform"/>
            <consortium name="The Broad Institute Genome Sequencing Center for Infectious Disease"/>
            <person name="Wu L."/>
            <person name="Ma J."/>
        </authorList>
    </citation>
    <scope>NUCLEOTIDE SEQUENCE [LARGE SCALE GENOMIC DNA]</scope>
    <source>
        <strain evidence="3">CGMCC 1.15480</strain>
    </source>
</reference>
<keyword evidence="3" id="KW-1185">Reference proteome</keyword>
<organism evidence="2 3">
    <name type="scientific">Tersicoccus solisilvae</name>
    <dbReference type="NCBI Taxonomy" id="1882339"/>
    <lineage>
        <taxon>Bacteria</taxon>
        <taxon>Bacillati</taxon>
        <taxon>Actinomycetota</taxon>
        <taxon>Actinomycetes</taxon>
        <taxon>Micrococcales</taxon>
        <taxon>Micrococcaceae</taxon>
        <taxon>Tersicoccus</taxon>
    </lineage>
</organism>
<feature type="region of interest" description="Disordered" evidence="1">
    <location>
        <begin position="1"/>
        <end position="32"/>
    </location>
</feature>
<proteinExistence type="predicted"/>
<protein>
    <recommendedName>
        <fullName evidence="4">CobQ/CobB/MinD/ParA nucleotide binding domain-containing protein</fullName>
    </recommendedName>
</protein>
<dbReference type="PANTHER" id="PTHR43384:SF14">
    <property type="entry name" value="ESX-1 SECRETION-ASSOCIATED PROTEIN ESPI"/>
    <property type="match status" value="1"/>
</dbReference>
<dbReference type="InterPro" id="IPR050625">
    <property type="entry name" value="ParA/MinD_ATPase"/>
</dbReference>
<feature type="region of interest" description="Disordered" evidence="1">
    <location>
        <begin position="313"/>
        <end position="332"/>
    </location>
</feature>
<evidence type="ECO:0000313" key="3">
    <source>
        <dbReference type="Proteomes" id="UP000597761"/>
    </source>
</evidence>
<feature type="compositionally biased region" description="Basic and acidic residues" evidence="1">
    <location>
        <begin position="11"/>
        <end position="23"/>
    </location>
</feature>
<feature type="compositionally biased region" description="Gly residues" evidence="1">
    <location>
        <begin position="319"/>
        <end position="332"/>
    </location>
</feature>
<dbReference type="Proteomes" id="UP000597761">
    <property type="component" value="Unassembled WGS sequence"/>
</dbReference>
<dbReference type="PANTHER" id="PTHR43384">
    <property type="entry name" value="SEPTUM SITE-DETERMINING PROTEIN MIND HOMOLOG, CHLOROPLASTIC-RELATED"/>
    <property type="match status" value="1"/>
</dbReference>
<evidence type="ECO:0008006" key="4">
    <source>
        <dbReference type="Google" id="ProtNLM"/>
    </source>
</evidence>
<dbReference type="SUPFAM" id="SSF52540">
    <property type="entry name" value="P-loop containing nucleoside triphosphate hydrolases"/>
    <property type="match status" value="1"/>
</dbReference>
<dbReference type="RefSeq" id="WP_188668772.1">
    <property type="nucleotide sequence ID" value="NZ_BMJI01000019.1"/>
</dbReference>
<dbReference type="Gene3D" id="3.40.50.300">
    <property type="entry name" value="P-loop containing nucleotide triphosphate hydrolases"/>
    <property type="match status" value="1"/>
</dbReference>
<gene>
    <name evidence="2" type="ORF">GCM10011512_25090</name>
</gene>
<accession>A0ABQ1PH15</accession>
<name>A0ABQ1PH15_9MICC</name>
<sequence length="332" mass="33109">MSTHTGVPSDIHGDFESVRDQQRRRLRGTPGESWAARAVRQVTGIVTADPYPQQLTEAAAGVQGAVTTGRRVAVIGTRGGSGRTTTAALLARVIGALRTDPVTVLDAAGARGTLALRLAPDRALPPAREVLDAAGRVPASVADLTGALAPAGRNLWAASASAADGALEDLVVAASRFCAVTLVDAPVLHGDPAATAGSPAGFAGAHALLQVAPCTVAGLDDARWLAGTLAAGPASPPLLTVLVDVQPGAGLDVDAEARQLDHDGVPALPLRHDRHLAAGVEFDLALLARSTRLQATALASALVRTAIAGVPVTTATPGAGTGGGPGPGSAAR</sequence>
<comment type="caution">
    <text evidence="2">The sequence shown here is derived from an EMBL/GenBank/DDBJ whole genome shotgun (WGS) entry which is preliminary data.</text>
</comment>
<evidence type="ECO:0000313" key="2">
    <source>
        <dbReference type="EMBL" id="GGC97073.1"/>
    </source>
</evidence>
<dbReference type="EMBL" id="BMJI01000019">
    <property type="protein sequence ID" value="GGC97073.1"/>
    <property type="molecule type" value="Genomic_DNA"/>
</dbReference>